<dbReference type="STRING" id="561176.SAMN04488561_0251"/>
<dbReference type="NCBIfam" id="TIGR00666">
    <property type="entry name" value="PBP4"/>
    <property type="match status" value="1"/>
</dbReference>
<evidence type="ECO:0000313" key="5">
    <source>
        <dbReference type="Proteomes" id="UP000181980"/>
    </source>
</evidence>
<dbReference type="AlphaFoldDB" id="A0A1H5CNH6"/>
<accession>A0A1H5CNH6</accession>
<keyword evidence="2" id="KW-0378">Hydrolase</keyword>
<evidence type="ECO:0000256" key="3">
    <source>
        <dbReference type="SAM" id="MobiDB-lite"/>
    </source>
</evidence>
<dbReference type="SUPFAM" id="SSF56601">
    <property type="entry name" value="beta-lactamase/transpeptidase-like"/>
    <property type="match status" value="1"/>
</dbReference>
<evidence type="ECO:0000313" key="4">
    <source>
        <dbReference type="EMBL" id="SED68165.1"/>
    </source>
</evidence>
<sequence>MTTALVAPAVARPAAATGAEDEFAAAVRDIVGRPEFAGARWGAVIGRPGADPVYALRPDELFAAGSSSKIFIAATAYSSLGPDHRFRTPVYRTGPVEDGVLHGDLVLVAGGDLVLGGRIQPDGSVWAPEPDHTYPGRPPAPGDPLAVLRTLAAEVAAAGITRVGGHVLVDASLYAETPESAGGVAMTVSPLTLNDNVIDVTITPGGSPGGRARLTISPDVGYVSIVNEVATVAAGGPPGRPLRYTGDAENADGTRTVTLTGDLPAGAPDFHWNYPVPGPARFGELAFARALREAGVEARARPSSGPAAPAPEHYTRPKRVAEHVSPPLSEVVKVMLKPSSNVHATGWQYVIGALAGHDRDDPLAGYARLRQRLFRRAGLDTDPPGGADNDYTPTFFVDFLSFLSRQRWLPEFRPSLAILGRDGTLTDVSADSPAAGHVFAKTGTSHRGGGPDTDQDLAKALAGFIERPGGDSLLFGVFMEHTVPAADATKVQQLAGQAIGDIVTAAYLLLGEEA</sequence>
<dbReference type="InterPro" id="IPR012338">
    <property type="entry name" value="Beta-lactam/transpept-like"/>
</dbReference>
<evidence type="ECO:0000256" key="2">
    <source>
        <dbReference type="ARBA" id="ARBA00022801"/>
    </source>
</evidence>
<dbReference type="PANTHER" id="PTHR30023">
    <property type="entry name" value="D-ALANYL-D-ALANINE CARBOXYPEPTIDASE"/>
    <property type="match status" value="1"/>
</dbReference>
<feature type="region of interest" description="Disordered" evidence="3">
    <location>
        <begin position="297"/>
        <end position="319"/>
    </location>
</feature>
<dbReference type="GO" id="GO:0004185">
    <property type="term" value="F:serine-type carboxypeptidase activity"/>
    <property type="evidence" value="ECO:0007669"/>
    <property type="project" value="InterPro"/>
</dbReference>
<reference evidence="5" key="1">
    <citation type="submission" date="2016-10" db="EMBL/GenBank/DDBJ databases">
        <authorList>
            <person name="Varghese N."/>
            <person name="Submissions S."/>
        </authorList>
    </citation>
    <scope>NUCLEOTIDE SEQUENCE [LARGE SCALE GENOMIC DNA]</scope>
    <source>
        <strain evidence="5">DSM 45237</strain>
    </source>
</reference>
<dbReference type="Gene3D" id="3.50.80.20">
    <property type="entry name" value="D-Ala-D-Ala carboxypeptidase C, peptidase S13"/>
    <property type="match status" value="1"/>
</dbReference>
<proteinExistence type="inferred from homology"/>
<feature type="compositionally biased region" description="Low complexity" evidence="3">
    <location>
        <begin position="301"/>
        <end position="311"/>
    </location>
</feature>
<keyword evidence="4" id="KW-0645">Protease</keyword>
<keyword evidence="4" id="KW-0121">Carboxypeptidase</keyword>
<protein>
    <submittedName>
        <fullName evidence="4">D-alanyl-D-alanine carboxypeptidase / D-alanyl-D-alanine-endopeptidase (Penicillin-binding protein 4)</fullName>
    </submittedName>
</protein>
<dbReference type="GO" id="GO:0000270">
    <property type="term" value="P:peptidoglycan metabolic process"/>
    <property type="evidence" value="ECO:0007669"/>
    <property type="project" value="TreeGrafter"/>
</dbReference>
<dbReference type="EMBL" id="FNUC01000001">
    <property type="protein sequence ID" value="SED68165.1"/>
    <property type="molecule type" value="Genomic_DNA"/>
</dbReference>
<dbReference type="Pfam" id="PF02113">
    <property type="entry name" value="Peptidase_S13"/>
    <property type="match status" value="1"/>
</dbReference>
<organism evidence="4 5">
    <name type="scientific">Jiangella alba</name>
    <dbReference type="NCBI Taxonomy" id="561176"/>
    <lineage>
        <taxon>Bacteria</taxon>
        <taxon>Bacillati</taxon>
        <taxon>Actinomycetota</taxon>
        <taxon>Actinomycetes</taxon>
        <taxon>Jiangellales</taxon>
        <taxon>Jiangellaceae</taxon>
        <taxon>Jiangella</taxon>
    </lineage>
</organism>
<dbReference type="Proteomes" id="UP000181980">
    <property type="component" value="Unassembled WGS sequence"/>
</dbReference>
<dbReference type="PANTHER" id="PTHR30023:SF0">
    <property type="entry name" value="PENICILLIN-SENSITIVE CARBOXYPEPTIDASE A"/>
    <property type="match status" value="1"/>
</dbReference>
<keyword evidence="5" id="KW-1185">Reference proteome</keyword>
<dbReference type="GO" id="GO:0006508">
    <property type="term" value="P:proteolysis"/>
    <property type="evidence" value="ECO:0007669"/>
    <property type="project" value="InterPro"/>
</dbReference>
<dbReference type="Gene3D" id="3.40.710.10">
    <property type="entry name" value="DD-peptidase/beta-lactamase superfamily"/>
    <property type="match status" value="1"/>
</dbReference>
<dbReference type="InterPro" id="IPR000667">
    <property type="entry name" value="Peptidase_S13"/>
</dbReference>
<gene>
    <name evidence="4" type="ORF">SAMN04488561_0251</name>
</gene>
<comment type="similarity">
    <text evidence="1">Belongs to the peptidase S13 family.</text>
</comment>
<name>A0A1H5CNH6_9ACTN</name>
<evidence type="ECO:0000256" key="1">
    <source>
        <dbReference type="ARBA" id="ARBA00006096"/>
    </source>
</evidence>